<dbReference type="CDD" id="cd02195">
    <property type="entry name" value="SelD"/>
    <property type="match status" value="1"/>
</dbReference>
<dbReference type="Gene3D" id="3.30.1330.10">
    <property type="entry name" value="PurM-like, N-terminal domain"/>
    <property type="match status" value="1"/>
</dbReference>
<dbReference type="Gene3D" id="3.90.650.10">
    <property type="entry name" value="PurM-like C-terminal domain"/>
    <property type="match status" value="1"/>
</dbReference>
<dbReference type="InterPro" id="IPR004536">
    <property type="entry name" value="SPS/SelD"/>
</dbReference>
<proteinExistence type="predicted"/>
<keyword evidence="4" id="KW-0067">ATP-binding</keyword>
<keyword evidence="3" id="KW-0418">Kinase</keyword>
<gene>
    <name evidence="8" type="ORF">S01H1_33973</name>
</gene>
<dbReference type="GO" id="GO:0016260">
    <property type="term" value="P:selenocysteine biosynthetic process"/>
    <property type="evidence" value="ECO:0007669"/>
    <property type="project" value="TreeGrafter"/>
</dbReference>
<sequence length="272" mass="28261">ELVHNAGCASKIAPADLEAVLARLPSVDDPAVLSGIPAGDDAGIYAIGDGMTLVQTVDVFTPCVDDPYLFGRVCAANCMSDVYAMGGVPRTALSIIGFPAETLDSQIMYHMMKGAMDIFAEARVALIGGHSIKDEEIKLGFAITGTIDAESTFGHDTARVGDVLVLTKPLGTGVLNFARQIGRPVGEGMAQAERSMAELNKSAAEAMVEVGVSACTDVTGFGLFGHLISMVRHSGVTAQVYADALPAFDGAIEALAEGVIPGAIERNREYVG</sequence>
<dbReference type="GO" id="GO:0004756">
    <property type="term" value="F:selenide, water dikinase activity"/>
    <property type="evidence" value="ECO:0007669"/>
    <property type="project" value="TreeGrafter"/>
</dbReference>
<dbReference type="PIRSF" id="PIRSF036407">
    <property type="entry name" value="Selenphspht_syn"/>
    <property type="match status" value="1"/>
</dbReference>
<dbReference type="InterPro" id="IPR036676">
    <property type="entry name" value="PurM-like_C_sf"/>
</dbReference>
<evidence type="ECO:0000256" key="5">
    <source>
        <dbReference type="ARBA" id="ARBA00023266"/>
    </source>
</evidence>
<dbReference type="Pfam" id="PF00586">
    <property type="entry name" value="AIRS"/>
    <property type="match status" value="1"/>
</dbReference>
<dbReference type="GO" id="GO:0005737">
    <property type="term" value="C:cytoplasm"/>
    <property type="evidence" value="ECO:0007669"/>
    <property type="project" value="TreeGrafter"/>
</dbReference>
<comment type="caution">
    <text evidence="8">The sequence shown here is derived from an EMBL/GenBank/DDBJ whole genome shotgun (WGS) entry which is preliminary data.</text>
</comment>
<accession>X0VMQ0</accession>
<dbReference type="InterPro" id="IPR036921">
    <property type="entry name" value="PurM-like_N_sf"/>
</dbReference>
<dbReference type="InterPro" id="IPR016188">
    <property type="entry name" value="PurM-like_N"/>
</dbReference>
<dbReference type="NCBIfam" id="TIGR00476">
    <property type="entry name" value="selD"/>
    <property type="match status" value="1"/>
</dbReference>
<dbReference type="SUPFAM" id="SSF55326">
    <property type="entry name" value="PurM N-terminal domain-like"/>
    <property type="match status" value="1"/>
</dbReference>
<dbReference type="Pfam" id="PF02769">
    <property type="entry name" value="AIRS_C"/>
    <property type="match status" value="1"/>
</dbReference>
<evidence type="ECO:0000259" key="7">
    <source>
        <dbReference type="Pfam" id="PF02769"/>
    </source>
</evidence>
<evidence type="ECO:0000256" key="2">
    <source>
        <dbReference type="ARBA" id="ARBA00022741"/>
    </source>
</evidence>
<feature type="domain" description="PurM-like C-terminal" evidence="7">
    <location>
        <begin position="159"/>
        <end position="251"/>
    </location>
</feature>
<organism evidence="8">
    <name type="scientific">marine sediment metagenome</name>
    <dbReference type="NCBI Taxonomy" id="412755"/>
    <lineage>
        <taxon>unclassified sequences</taxon>
        <taxon>metagenomes</taxon>
        <taxon>ecological metagenomes</taxon>
    </lineage>
</organism>
<protein>
    <recommendedName>
        <fullName evidence="9">PurM-like N-terminal domain-containing protein</fullName>
    </recommendedName>
</protein>
<dbReference type="SUPFAM" id="SSF56042">
    <property type="entry name" value="PurM C-terminal domain-like"/>
    <property type="match status" value="1"/>
</dbReference>
<dbReference type="InterPro" id="IPR010918">
    <property type="entry name" value="PurM-like_C_dom"/>
</dbReference>
<evidence type="ECO:0000256" key="1">
    <source>
        <dbReference type="ARBA" id="ARBA00022679"/>
    </source>
</evidence>
<evidence type="ECO:0000313" key="8">
    <source>
        <dbReference type="EMBL" id="GAG13758.1"/>
    </source>
</evidence>
<name>X0VMQ0_9ZZZZ</name>
<feature type="domain" description="PurM-like N-terminal" evidence="6">
    <location>
        <begin position="39"/>
        <end position="146"/>
    </location>
</feature>
<dbReference type="EMBL" id="BARS01021120">
    <property type="protein sequence ID" value="GAG13758.1"/>
    <property type="molecule type" value="Genomic_DNA"/>
</dbReference>
<keyword evidence="5" id="KW-0711">Selenium</keyword>
<keyword evidence="1" id="KW-0808">Transferase</keyword>
<reference evidence="8" key="1">
    <citation type="journal article" date="2014" name="Front. Microbiol.">
        <title>High frequency of phylogenetically diverse reductive dehalogenase-homologous genes in deep subseafloor sedimentary metagenomes.</title>
        <authorList>
            <person name="Kawai M."/>
            <person name="Futagami T."/>
            <person name="Toyoda A."/>
            <person name="Takaki Y."/>
            <person name="Nishi S."/>
            <person name="Hori S."/>
            <person name="Arai W."/>
            <person name="Tsubouchi T."/>
            <person name="Morono Y."/>
            <person name="Uchiyama I."/>
            <person name="Ito T."/>
            <person name="Fujiyama A."/>
            <person name="Inagaki F."/>
            <person name="Takami H."/>
        </authorList>
    </citation>
    <scope>NUCLEOTIDE SEQUENCE</scope>
    <source>
        <strain evidence="8">Expedition CK06-06</strain>
    </source>
</reference>
<dbReference type="PANTHER" id="PTHR10256:SF0">
    <property type="entry name" value="INACTIVE SELENIDE, WATER DIKINASE-LIKE PROTEIN-RELATED"/>
    <property type="match status" value="1"/>
</dbReference>
<keyword evidence="2" id="KW-0547">Nucleotide-binding</keyword>
<evidence type="ECO:0000259" key="6">
    <source>
        <dbReference type="Pfam" id="PF00586"/>
    </source>
</evidence>
<dbReference type="PANTHER" id="PTHR10256">
    <property type="entry name" value="SELENIDE, WATER DIKINASE"/>
    <property type="match status" value="1"/>
</dbReference>
<evidence type="ECO:0008006" key="9">
    <source>
        <dbReference type="Google" id="ProtNLM"/>
    </source>
</evidence>
<evidence type="ECO:0000256" key="4">
    <source>
        <dbReference type="ARBA" id="ARBA00022840"/>
    </source>
</evidence>
<evidence type="ECO:0000256" key="3">
    <source>
        <dbReference type="ARBA" id="ARBA00022777"/>
    </source>
</evidence>
<feature type="non-terminal residue" evidence="8">
    <location>
        <position position="272"/>
    </location>
</feature>
<feature type="non-terminal residue" evidence="8">
    <location>
        <position position="1"/>
    </location>
</feature>
<dbReference type="GO" id="GO:0005524">
    <property type="term" value="F:ATP binding"/>
    <property type="evidence" value="ECO:0007669"/>
    <property type="project" value="UniProtKB-KW"/>
</dbReference>
<dbReference type="AlphaFoldDB" id="X0VMQ0"/>